<proteinExistence type="predicted"/>
<reference evidence="3 4" key="1">
    <citation type="submission" date="2016-11" db="EMBL/GenBank/DDBJ databases">
        <title>Draft Genome Assembly of Colletotrichum chlorophyti a pathogen of herbaceous plants.</title>
        <authorList>
            <person name="Gan P."/>
            <person name="Narusaka M."/>
            <person name="Tsushima A."/>
            <person name="Narusaka Y."/>
            <person name="Takano Y."/>
            <person name="Shirasu K."/>
        </authorList>
    </citation>
    <scope>NUCLEOTIDE SEQUENCE [LARGE SCALE GENOMIC DNA]</scope>
    <source>
        <strain evidence="3 4">NTL11</strain>
    </source>
</reference>
<dbReference type="EMBL" id="MPGH01000088">
    <property type="protein sequence ID" value="OLN88349.1"/>
    <property type="molecule type" value="Genomic_DNA"/>
</dbReference>
<keyword evidence="2" id="KW-0472">Membrane</keyword>
<dbReference type="OrthoDB" id="5279542at2759"/>
<keyword evidence="4" id="KW-1185">Reference proteome</keyword>
<feature type="transmembrane region" description="Helical" evidence="2">
    <location>
        <begin position="83"/>
        <end position="103"/>
    </location>
</feature>
<dbReference type="Proteomes" id="UP000186583">
    <property type="component" value="Unassembled WGS sequence"/>
</dbReference>
<keyword evidence="2" id="KW-1133">Transmembrane helix</keyword>
<dbReference type="STRING" id="708187.A0A1Q8RVF2"/>
<feature type="region of interest" description="Disordered" evidence="1">
    <location>
        <begin position="241"/>
        <end position="263"/>
    </location>
</feature>
<feature type="transmembrane region" description="Helical" evidence="2">
    <location>
        <begin position="124"/>
        <end position="146"/>
    </location>
</feature>
<protein>
    <submittedName>
        <fullName evidence="3">Uncharacterized protein</fullName>
    </submittedName>
</protein>
<evidence type="ECO:0000256" key="1">
    <source>
        <dbReference type="SAM" id="MobiDB-lite"/>
    </source>
</evidence>
<keyword evidence="2" id="KW-0812">Transmembrane</keyword>
<dbReference type="AlphaFoldDB" id="A0A1Q8RVF2"/>
<evidence type="ECO:0000313" key="4">
    <source>
        <dbReference type="Proteomes" id="UP000186583"/>
    </source>
</evidence>
<comment type="caution">
    <text evidence="3">The sequence shown here is derived from an EMBL/GenBank/DDBJ whole genome shotgun (WGS) entry which is preliminary data.</text>
</comment>
<evidence type="ECO:0000313" key="3">
    <source>
        <dbReference type="EMBL" id="OLN88349.1"/>
    </source>
</evidence>
<feature type="transmembrane region" description="Helical" evidence="2">
    <location>
        <begin position="58"/>
        <end position="77"/>
    </location>
</feature>
<feature type="transmembrane region" description="Helical" evidence="2">
    <location>
        <begin position="166"/>
        <end position="186"/>
    </location>
</feature>
<gene>
    <name evidence="3" type="ORF">CCHL11_00014</name>
</gene>
<accession>A0A1Q8RVF2</accession>
<feature type="region of interest" description="Disordered" evidence="1">
    <location>
        <begin position="15"/>
        <end position="35"/>
    </location>
</feature>
<name>A0A1Q8RVF2_9PEZI</name>
<evidence type="ECO:0000256" key="2">
    <source>
        <dbReference type="SAM" id="Phobius"/>
    </source>
</evidence>
<organism evidence="3 4">
    <name type="scientific">Colletotrichum chlorophyti</name>
    <dbReference type="NCBI Taxonomy" id="708187"/>
    <lineage>
        <taxon>Eukaryota</taxon>
        <taxon>Fungi</taxon>
        <taxon>Dikarya</taxon>
        <taxon>Ascomycota</taxon>
        <taxon>Pezizomycotina</taxon>
        <taxon>Sordariomycetes</taxon>
        <taxon>Hypocreomycetidae</taxon>
        <taxon>Glomerellales</taxon>
        <taxon>Glomerellaceae</taxon>
        <taxon>Colletotrichum</taxon>
    </lineage>
</organism>
<sequence length="263" mass="29080">MSVAQAHHHLITSLTSSAQSTGQPRAIPPNGPDGYRPYENQIDQQDILYNRPWHIAKVVIRGFNLVSCCIVIGIAVFMFLGFYYVNFFLFSLLPAALAVIWDISELITICARGGRLGIHPGAHVGLHLVFFIAFMIATGYEAWWVIERESNDTYFGGNVITLQNIVLAFTALLFLGHFILFVRSCIDTHKQRNRPPIYMVPINAPPPMPAGSYIPYPYDSNRPQQPYASPQHELGQMSGANPAITVASPGPDGTYYGPGSRTS</sequence>